<dbReference type="PANTHER" id="PTHR24273:SF32">
    <property type="entry name" value="HYALIN"/>
    <property type="match status" value="1"/>
</dbReference>
<dbReference type="Proteomes" id="UP000460949">
    <property type="component" value="Unassembled WGS sequence"/>
</dbReference>
<organism evidence="3 4">
    <name type="scientific">Halobacillus litoralis</name>
    <dbReference type="NCBI Taxonomy" id="45668"/>
    <lineage>
        <taxon>Bacteria</taxon>
        <taxon>Bacillati</taxon>
        <taxon>Bacillota</taxon>
        <taxon>Bacilli</taxon>
        <taxon>Bacillales</taxon>
        <taxon>Bacillaceae</taxon>
        <taxon>Halobacillus</taxon>
    </lineage>
</organism>
<dbReference type="EMBL" id="WMET01000005">
    <property type="protein sequence ID" value="MYL21641.1"/>
    <property type="molecule type" value="Genomic_DNA"/>
</dbReference>
<dbReference type="PANTHER" id="PTHR24273">
    <property type="entry name" value="FI04643P-RELATED"/>
    <property type="match status" value="1"/>
</dbReference>
<dbReference type="PROSITE" id="PS50825">
    <property type="entry name" value="HYR"/>
    <property type="match status" value="1"/>
</dbReference>
<dbReference type="AlphaFoldDB" id="A0A845DVE5"/>
<name>A0A845DVE5_9BACI</name>
<feature type="domain" description="HYR" evidence="2">
    <location>
        <begin position="44"/>
        <end position="126"/>
    </location>
</feature>
<gene>
    <name evidence="3" type="ORF">GLW04_17180</name>
</gene>
<dbReference type="Pfam" id="PF02494">
    <property type="entry name" value="HYR"/>
    <property type="match status" value="2"/>
</dbReference>
<keyword evidence="1" id="KW-0677">Repeat</keyword>
<evidence type="ECO:0000313" key="3">
    <source>
        <dbReference type="EMBL" id="MYL21641.1"/>
    </source>
</evidence>
<accession>A0A845DVE5</accession>
<sequence length="303" mass="32707">MPGGHACLYPAVGKFFPIGTTEVECVATDASGNESEPCTFEIMVNDTEPPTITCPDDFVVMVEPGETGSVVNYPDPIFTDNCPGVMSSCSPASGSFFPLGTTEVTCTAEDAAGNMTNCTFNIQVEVAGQNALQLELIISQEIQVVHDTTIEVEGRFAQPNSAQILQNDNELVCINVQKVYDWVAFCREVQREVSIPAECDIAILECTNTGGNITVECEVIPNATGIMVLENIRPAPGIPGTSIVPIRFTVLLQIRYYCDDLLACEFEAPICYVEEVILCYPEGTSILAKGTNVQCLSHLCHSE</sequence>
<protein>
    <submittedName>
        <fullName evidence="3">HYR domain-containing protein</fullName>
    </submittedName>
</protein>
<proteinExistence type="predicted"/>
<comment type="caution">
    <text evidence="3">The sequence shown here is derived from an EMBL/GenBank/DDBJ whole genome shotgun (WGS) entry which is preliminary data.</text>
</comment>
<evidence type="ECO:0000259" key="2">
    <source>
        <dbReference type="PROSITE" id="PS50825"/>
    </source>
</evidence>
<evidence type="ECO:0000313" key="4">
    <source>
        <dbReference type="Proteomes" id="UP000460949"/>
    </source>
</evidence>
<reference evidence="3 4" key="1">
    <citation type="submission" date="2019-11" db="EMBL/GenBank/DDBJ databases">
        <title>Genome sequences of 17 halophilic strains isolated from different environments.</title>
        <authorList>
            <person name="Furrow R.E."/>
        </authorList>
    </citation>
    <scope>NUCLEOTIDE SEQUENCE [LARGE SCALE GENOMIC DNA]</scope>
    <source>
        <strain evidence="3 4">22511_23_Filter</strain>
    </source>
</reference>
<evidence type="ECO:0000256" key="1">
    <source>
        <dbReference type="ARBA" id="ARBA00022737"/>
    </source>
</evidence>
<dbReference type="InterPro" id="IPR003410">
    <property type="entry name" value="HYR_dom"/>
</dbReference>